<proteinExistence type="predicted"/>
<feature type="domain" description="Soluble ligand binding" evidence="4">
    <location>
        <begin position="507"/>
        <end position="555"/>
    </location>
</feature>
<keyword evidence="6" id="KW-1185">Reference proteome</keyword>
<dbReference type="InterPro" id="IPR003715">
    <property type="entry name" value="Poly_export_N"/>
</dbReference>
<evidence type="ECO:0000313" key="5">
    <source>
        <dbReference type="EMBL" id="MEK8045036.1"/>
    </source>
</evidence>
<accession>A0ABU9C094</accession>
<feature type="region of interest" description="Disordered" evidence="2">
    <location>
        <begin position="24"/>
        <end position="50"/>
    </location>
</feature>
<evidence type="ECO:0000256" key="1">
    <source>
        <dbReference type="ARBA" id="ARBA00022729"/>
    </source>
</evidence>
<evidence type="ECO:0000259" key="4">
    <source>
        <dbReference type="Pfam" id="PF10531"/>
    </source>
</evidence>
<keyword evidence="1" id="KW-0732">Signal</keyword>
<comment type="caution">
    <text evidence="5">The sequence shown here is derived from an EMBL/GenBank/DDBJ whole genome shotgun (WGS) entry which is preliminary data.</text>
</comment>
<reference evidence="5 6" key="1">
    <citation type="submission" date="2024-04" db="EMBL/GenBank/DDBJ databases">
        <title>Novel species of the genus Ideonella isolated from streams.</title>
        <authorList>
            <person name="Lu H."/>
        </authorList>
    </citation>
    <scope>NUCLEOTIDE SEQUENCE [LARGE SCALE GENOMIC DNA]</scope>
    <source>
        <strain evidence="5 6">LYT19W</strain>
    </source>
</reference>
<dbReference type="EMBL" id="JBBUTI010000001">
    <property type="protein sequence ID" value="MEK8045036.1"/>
    <property type="molecule type" value="Genomic_DNA"/>
</dbReference>
<sequence length="619" mass="65998">MLIGLAFAAPLTMAQSDNPIGDAANRTNLQNSTDGTTNGSYRLKRSTSGANRSATDADVIEVVEPKVVYSPGEFEIYVQRQAEATGGVVTPIRRFGAELVSDTRGSAVQDPSPLVPNDYVVKPGDEISVTLWGSVDADLQVMVDRSGRIVLPRVGSIPVAGVRSGELTEIISRRVAQVFKNFQISVSMGRLRSVRVFVSGFVQRPGSLSVNSLSSVLHVVMRAGGPTAAGSFRNITLRRNGKVVSGFDLYNLLLNGDRSADQVVQADDVIHIGPVGPQVGLIGSINQPAVFELKPNETVADLLAMGGGFSAVADRTRVAVERLADRATGRVAELKLDGAGQRSTLSAGDVVRVFSAVTAALPLNLQNKRIRVEGEVARPGDYVLAPNSTLADAIQAAGGLTPAAYVYGTEFTRQSVRRTQQENFDRALRDLETELTKNVSTRRATIAGDTVNQGAAETANARLIERLRQAKPTGRIVLEVAENETRLPVLPIEDGDQVSVPARSSTVGVFGSVYNAGSYLYNNDKTMADYLKLAGGPTRGADAESVFVIRANGTVVSARQSGSTFFRDSRFASVTALPGDTLFVPEELDKTTFIQDAKDWTQILYQFGLGLAGIKSLGL</sequence>
<name>A0ABU9C094_9BURK</name>
<dbReference type="Gene3D" id="3.10.560.10">
    <property type="entry name" value="Outer membrane lipoprotein wza domain like"/>
    <property type="match status" value="4"/>
</dbReference>
<dbReference type="PANTHER" id="PTHR33619:SF3">
    <property type="entry name" value="POLYSACCHARIDE EXPORT PROTEIN GFCE-RELATED"/>
    <property type="match status" value="1"/>
</dbReference>
<feature type="domain" description="Soluble ligand binding" evidence="4">
    <location>
        <begin position="195"/>
        <end position="243"/>
    </location>
</feature>
<dbReference type="Pfam" id="PF10531">
    <property type="entry name" value="SLBB"/>
    <property type="match status" value="4"/>
</dbReference>
<protein>
    <submittedName>
        <fullName evidence="5">SLBB domain-containing protein</fullName>
    </submittedName>
</protein>
<dbReference type="InterPro" id="IPR019554">
    <property type="entry name" value="Soluble_ligand-bd"/>
</dbReference>
<dbReference type="Pfam" id="PF02563">
    <property type="entry name" value="Poly_export"/>
    <property type="match status" value="1"/>
</dbReference>
<gene>
    <name evidence="5" type="ORF">AACH00_01600</name>
</gene>
<organism evidence="5 6">
    <name type="scientific">Ideonella margarita</name>
    <dbReference type="NCBI Taxonomy" id="2984191"/>
    <lineage>
        <taxon>Bacteria</taxon>
        <taxon>Pseudomonadati</taxon>
        <taxon>Pseudomonadota</taxon>
        <taxon>Betaproteobacteria</taxon>
        <taxon>Burkholderiales</taxon>
        <taxon>Sphaerotilaceae</taxon>
        <taxon>Ideonella</taxon>
    </lineage>
</organism>
<dbReference type="PANTHER" id="PTHR33619">
    <property type="entry name" value="POLYSACCHARIDE EXPORT PROTEIN GFCE-RELATED"/>
    <property type="match status" value="1"/>
</dbReference>
<feature type="compositionally biased region" description="Polar residues" evidence="2">
    <location>
        <begin position="25"/>
        <end position="50"/>
    </location>
</feature>
<dbReference type="RefSeq" id="WP_341397187.1">
    <property type="nucleotide sequence ID" value="NZ_JBBUTI010000001.1"/>
</dbReference>
<dbReference type="InterPro" id="IPR049712">
    <property type="entry name" value="Poly_export"/>
</dbReference>
<evidence type="ECO:0000259" key="3">
    <source>
        <dbReference type="Pfam" id="PF02563"/>
    </source>
</evidence>
<feature type="domain" description="Polysaccharide export protein N-terminal" evidence="3">
    <location>
        <begin position="116"/>
        <end position="188"/>
    </location>
</feature>
<feature type="domain" description="Soluble ligand binding" evidence="4">
    <location>
        <begin position="281"/>
        <end position="323"/>
    </location>
</feature>
<evidence type="ECO:0000256" key="2">
    <source>
        <dbReference type="SAM" id="MobiDB-lite"/>
    </source>
</evidence>
<evidence type="ECO:0000313" key="6">
    <source>
        <dbReference type="Proteomes" id="UP001379945"/>
    </source>
</evidence>
<dbReference type="Proteomes" id="UP001379945">
    <property type="component" value="Unassembled WGS sequence"/>
</dbReference>
<feature type="domain" description="Soluble ligand binding" evidence="4">
    <location>
        <begin position="370"/>
        <end position="405"/>
    </location>
</feature>